<feature type="domain" description="N-acetyltransferase" evidence="1">
    <location>
        <begin position="16"/>
        <end position="150"/>
    </location>
</feature>
<dbReference type="RefSeq" id="WP_069460213.1">
    <property type="nucleotide sequence ID" value="NZ_LYBW01000061.1"/>
</dbReference>
<dbReference type="Proteomes" id="UP000094342">
    <property type="component" value="Unassembled WGS sequence"/>
</dbReference>
<dbReference type="GO" id="GO:0016747">
    <property type="term" value="F:acyltransferase activity, transferring groups other than amino-acyl groups"/>
    <property type="evidence" value="ECO:0007669"/>
    <property type="project" value="InterPro"/>
</dbReference>
<dbReference type="STRING" id="1752398.A8M32_20280"/>
<comment type="caution">
    <text evidence="2">The sequence shown here is derived from an EMBL/GenBank/DDBJ whole genome shotgun (WGS) entry which is preliminary data.</text>
</comment>
<evidence type="ECO:0000313" key="2">
    <source>
        <dbReference type="EMBL" id="ODR89646.1"/>
    </source>
</evidence>
<dbReference type="Gene3D" id="3.40.630.30">
    <property type="match status" value="1"/>
</dbReference>
<dbReference type="Gene3D" id="3.40.630.90">
    <property type="match status" value="1"/>
</dbReference>
<dbReference type="EMBL" id="LYBW01000061">
    <property type="protein sequence ID" value="ODR89646.1"/>
    <property type="molecule type" value="Genomic_DNA"/>
</dbReference>
<dbReference type="InterPro" id="IPR000182">
    <property type="entry name" value="GNAT_dom"/>
</dbReference>
<dbReference type="SUPFAM" id="SSF55729">
    <property type="entry name" value="Acyl-CoA N-acyltransferases (Nat)"/>
    <property type="match status" value="1"/>
</dbReference>
<evidence type="ECO:0000259" key="1">
    <source>
        <dbReference type="PROSITE" id="PS51186"/>
    </source>
</evidence>
<organism evidence="2 3">
    <name type="scientific">Sinorhizobium alkalisoli</name>
    <dbReference type="NCBI Taxonomy" id="1752398"/>
    <lineage>
        <taxon>Bacteria</taxon>
        <taxon>Pseudomonadati</taxon>
        <taxon>Pseudomonadota</taxon>
        <taxon>Alphaproteobacteria</taxon>
        <taxon>Hyphomicrobiales</taxon>
        <taxon>Rhizobiaceae</taxon>
        <taxon>Sinorhizobium/Ensifer group</taxon>
        <taxon>Sinorhizobium</taxon>
    </lineage>
</organism>
<dbReference type="InterPro" id="IPR041496">
    <property type="entry name" value="YitH/HolE_GNAT"/>
</dbReference>
<dbReference type="PROSITE" id="PS51186">
    <property type="entry name" value="GNAT"/>
    <property type="match status" value="1"/>
</dbReference>
<keyword evidence="2" id="KW-0808">Transferase</keyword>
<dbReference type="PANTHER" id="PTHR47237">
    <property type="entry name" value="SLL0310 PROTEIN"/>
    <property type="match status" value="1"/>
</dbReference>
<evidence type="ECO:0000313" key="3">
    <source>
        <dbReference type="Proteomes" id="UP000094342"/>
    </source>
</evidence>
<protein>
    <submittedName>
        <fullName evidence="2">GNAT family acetyltransferase</fullName>
    </submittedName>
</protein>
<proteinExistence type="predicted"/>
<dbReference type="AlphaFoldDB" id="A0A1E3V9Y7"/>
<dbReference type="InterPro" id="IPR016181">
    <property type="entry name" value="Acyl_CoA_acyltransferase"/>
</dbReference>
<keyword evidence="3" id="KW-1185">Reference proteome</keyword>
<gene>
    <name evidence="2" type="ORF">A8M32_20280</name>
</gene>
<dbReference type="InterPro" id="IPR052729">
    <property type="entry name" value="Acyl/Acetyltrans_Enzymes"/>
</dbReference>
<dbReference type="PANTHER" id="PTHR47237:SF2">
    <property type="entry name" value="BLL4206 PROTEIN"/>
    <property type="match status" value="1"/>
</dbReference>
<sequence>MGGQVSESKVIDSFELRIEDVDSVDIEQLHALSISVGWPLRAEDLKFLREFGRGYVAIDEIGRVTGSAMWFPHGEDFATVGMVITSPRLQANGTGQWLMQHVLADCQGRALRLNSTRAARRLYDSLGFQPIKTVYQCQGVVHLPAETAMGPEGTTVRPLGAADLPAVVELDARAFGVARDVLIGKLFPQSVGYGLFRDGALAAFALCRPFGRGHVVGPVVAADDAEAIAVVRPHVLDHAGSFLRLDSHRAGGAFASFLSDAGMPVFDTVLTMFLTPKGVEAKAAATEGTVTYALVSQALG</sequence>
<reference evidence="3" key="1">
    <citation type="submission" date="2016-05" db="EMBL/GenBank/DDBJ databases">
        <authorList>
            <person name="Li Y."/>
        </authorList>
    </citation>
    <scope>NUCLEOTIDE SEQUENCE [LARGE SCALE GENOMIC DNA]</scope>
    <source>
        <strain evidence="3">YIC4027</strain>
    </source>
</reference>
<dbReference type="Pfam" id="PF13508">
    <property type="entry name" value="Acetyltransf_7"/>
    <property type="match status" value="1"/>
</dbReference>
<accession>A0A1E3V9Y7</accession>
<dbReference type="Pfam" id="PF18014">
    <property type="entry name" value="Acetyltransf_18"/>
    <property type="match status" value="1"/>
</dbReference>
<dbReference type="OrthoDB" id="8453373at2"/>
<name>A0A1E3V9Y7_9HYPH</name>